<evidence type="ECO:0000313" key="3">
    <source>
        <dbReference type="EMBL" id="OYX59134.1"/>
    </source>
</evidence>
<protein>
    <submittedName>
        <fullName evidence="3">Penicillin-binding protein</fullName>
    </submittedName>
</protein>
<feature type="signal peptide" evidence="1">
    <location>
        <begin position="1"/>
        <end position="22"/>
    </location>
</feature>
<dbReference type="InterPro" id="IPR050491">
    <property type="entry name" value="AmpC-like"/>
</dbReference>
<dbReference type="Proteomes" id="UP000216147">
    <property type="component" value="Unassembled WGS sequence"/>
</dbReference>
<keyword evidence="1" id="KW-0732">Signal</keyword>
<name>A0A258HR96_9CAUL</name>
<dbReference type="AlphaFoldDB" id="A0A258HR96"/>
<dbReference type="PANTHER" id="PTHR46825:SF9">
    <property type="entry name" value="BETA-LACTAMASE-RELATED DOMAIN-CONTAINING PROTEIN"/>
    <property type="match status" value="1"/>
</dbReference>
<proteinExistence type="predicted"/>
<dbReference type="Pfam" id="PF00144">
    <property type="entry name" value="Beta-lactamase"/>
    <property type="match status" value="1"/>
</dbReference>
<gene>
    <name evidence="3" type="ORF">B7Y86_01555</name>
</gene>
<sequence>MHRSLTAAVAALALVAAMPVLAQTPDPTAPAAPTPTTFDEAVGQIEANFDRWQTQAHAPGLIWGIVQDGRLRHVRFTGQRNLDSQAPVDLHSLFRIASMSKAFTALAILKLRDEGRLSLDDLAETHVPEMAHWTYPTADSPRIKIRDLLNHAAGFVTDDPWGDRQQVLTEAEFTAMLEAAVPFTRSPETAFEYSNFGYALLGRIVTNVSGRPYNDYIRQEIMQPLGMTATGYDVFASNPTRRALGYRWENEAWAPEPDMRHGVFGAMGGVETSAPDYAKWIAFLLSAWPARDGEETGPVRRSTVREMATGSNFVSASLRPLPDGTPCPVGVAYGMGLRVSADCELGQVLAHGGGYPGYGSYMVLLPERGLGLFAFANRTYAGPSAPLLEAAQLLVRSGVAPVRATPVSEDLAAAYAATGRIWAAADVSVERDRLAMNVLMDRSVETWRTVLTTAKVDAGDCVTDTPVVATGALSGMFDWTCEKGRISGRVLLAPTTPWSIQALSYRLIPTEP</sequence>
<organism evidence="3 4">
    <name type="scientific">Brevundimonas subvibrioides</name>
    <dbReference type="NCBI Taxonomy" id="74313"/>
    <lineage>
        <taxon>Bacteria</taxon>
        <taxon>Pseudomonadati</taxon>
        <taxon>Pseudomonadota</taxon>
        <taxon>Alphaproteobacteria</taxon>
        <taxon>Caulobacterales</taxon>
        <taxon>Caulobacteraceae</taxon>
        <taxon>Brevundimonas</taxon>
    </lineage>
</organism>
<dbReference type="PANTHER" id="PTHR46825">
    <property type="entry name" value="D-ALANYL-D-ALANINE-CARBOXYPEPTIDASE/ENDOPEPTIDASE AMPH"/>
    <property type="match status" value="1"/>
</dbReference>
<dbReference type="EMBL" id="NCEQ01000001">
    <property type="protein sequence ID" value="OYX59134.1"/>
    <property type="molecule type" value="Genomic_DNA"/>
</dbReference>
<evidence type="ECO:0000256" key="1">
    <source>
        <dbReference type="SAM" id="SignalP"/>
    </source>
</evidence>
<dbReference type="Gene3D" id="3.40.710.10">
    <property type="entry name" value="DD-peptidase/beta-lactamase superfamily"/>
    <property type="match status" value="1"/>
</dbReference>
<dbReference type="InterPro" id="IPR012338">
    <property type="entry name" value="Beta-lactam/transpept-like"/>
</dbReference>
<dbReference type="SUPFAM" id="SSF56601">
    <property type="entry name" value="beta-lactamase/transpeptidase-like"/>
    <property type="match status" value="1"/>
</dbReference>
<evidence type="ECO:0000313" key="4">
    <source>
        <dbReference type="Proteomes" id="UP000216147"/>
    </source>
</evidence>
<dbReference type="InterPro" id="IPR001466">
    <property type="entry name" value="Beta-lactam-related"/>
</dbReference>
<feature type="domain" description="Beta-lactamase-related" evidence="2">
    <location>
        <begin position="47"/>
        <end position="394"/>
    </location>
</feature>
<feature type="chain" id="PRO_5013078978" evidence="1">
    <location>
        <begin position="23"/>
        <end position="512"/>
    </location>
</feature>
<accession>A0A258HR96</accession>
<reference evidence="3 4" key="1">
    <citation type="submission" date="2017-03" db="EMBL/GenBank/DDBJ databases">
        <title>Lifting the veil on microbial sulfur biogeochemistry in mining wastewaters.</title>
        <authorList>
            <person name="Kantor R.S."/>
            <person name="Colenbrander Nelson T."/>
            <person name="Marshall S."/>
            <person name="Bennett D."/>
            <person name="Apte S."/>
            <person name="Camacho D."/>
            <person name="Thomas B.C."/>
            <person name="Warren L.A."/>
            <person name="Banfield J.F."/>
        </authorList>
    </citation>
    <scope>NUCLEOTIDE SEQUENCE [LARGE SCALE GENOMIC DNA]</scope>
    <source>
        <strain evidence="3">32-68-21</strain>
    </source>
</reference>
<evidence type="ECO:0000259" key="2">
    <source>
        <dbReference type="Pfam" id="PF00144"/>
    </source>
</evidence>
<comment type="caution">
    <text evidence="3">The sequence shown here is derived from an EMBL/GenBank/DDBJ whole genome shotgun (WGS) entry which is preliminary data.</text>
</comment>